<gene>
    <name evidence="1" type="ORF">JOC47_002493</name>
</gene>
<evidence type="ECO:0000313" key="2">
    <source>
        <dbReference type="Proteomes" id="UP000774000"/>
    </source>
</evidence>
<proteinExistence type="predicted"/>
<keyword evidence="2" id="KW-1185">Reference proteome</keyword>
<name>A0A938XXT2_9FIRM</name>
<dbReference type="EMBL" id="JAFBDQ010000014">
    <property type="protein sequence ID" value="MBM7557627.1"/>
    <property type="molecule type" value="Genomic_DNA"/>
</dbReference>
<evidence type="ECO:0000313" key="1">
    <source>
        <dbReference type="EMBL" id="MBM7557627.1"/>
    </source>
</evidence>
<dbReference type="RefSeq" id="WP_204702370.1">
    <property type="nucleotide sequence ID" value="NZ_JAFBDQ010000014.1"/>
</dbReference>
<dbReference type="Proteomes" id="UP000774000">
    <property type="component" value="Unassembled WGS sequence"/>
</dbReference>
<dbReference type="AlphaFoldDB" id="A0A938XXT2"/>
<comment type="caution">
    <text evidence="1">The sequence shown here is derived from an EMBL/GenBank/DDBJ whole genome shotgun (WGS) entry which is preliminary data.</text>
</comment>
<protein>
    <submittedName>
        <fullName evidence="1">Uncharacterized protein</fullName>
    </submittedName>
</protein>
<accession>A0A938XXT2</accession>
<organism evidence="1 2">
    <name type="scientific">Halanaerobacter jeridensis</name>
    <dbReference type="NCBI Taxonomy" id="706427"/>
    <lineage>
        <taxon>Bacteria</taxon>
        <taxon>Bacillati</taxon>
        <taxon>Bacillota</taxon>
        <taxon>Clostridia</taxon>
        <taxon>Halanaerobiales</taxon>
        <taxon>Halobacteroidaceae</taxon>
        <taxon>Halanaerobacter</taxon>
    </lineage>
</organism>
<reference evidence="1" key="1">
    <citation type="submission" date="2021-01" db="EMBL/GenBank/DDBJ databases">
        <title>Genomic Encyclopedia of Type Strains, Phase IV (KMG-IV): sequencing the most valuable type-strain genomes for metagenomic binning, comparative biology and taxonomic classification.</title>
        <authorList>
            <person name="Goeker M."/>
        </authorList>
    </citation>
    <scope>NUCLEOTIDE SEQUENCE</scope>
    <source>
        <strain evidence="1">DSM 23230</strain>
    </source>
</reference>
<sequence length="107" mass="12337">MNFITNNEIKQKASQGKIVIFIPTKTLWPNTTNENNQFISSKVIKIADCLGINDVINWTEVIFKSQYITLQFEDSTQAKAKIKELEKIKDLVYAELWTNGREIRSNA</sequence>